<dbReference type="Pfam" id="PF03372">
    <property type="entry name" value="Exo_endo_phos"/>
    <property type="match status" value="1"/>
</dbReference>
<dbReference type="OrthoDB" id="1201035at2"/>
<dbReference type="EMBL" id="QQAX01000023">
    <property type="protein sequence ID" value="RDI40199.1"/>
    <property type="molecule type" value="Genomic_DNA"/>
</dbReference>
<protein>
    <submittedName>
        <fullName evidence="2">Endonuclease/exonuclease/phosphatase family metal-dependent hydrolase</fullName>
    </submittedName>
</protein>
<dbReference type="Proteomes" id="UP000254720">
    <property type="component" value="Unassembled WGS sequence"/>
</dbReference>
<dbReference type="GO" id="GO:0006506">
    <property type="term" value="P:GPI anchor biosynthetic process"/>
    <property type="evidence" value="ECO:0007669"/>
    <property type="project" value="TreeGrafter"/>
</dbReference>
<keyword evidence="2" id="KW-0255">Endonuclease</keyword>
<organism evidence="2 3">
    <name type="scientific">Aquicella lusitana</name>
    <dbReference type="NCBI Taxonomy" id="254246"/>
    <lineage>
        <taxon>Bacteria</taxon>
        <taxon>Pseudomonadati</taxon>
        <taxon>Pseudomonadota</taxon>
        <taxon>Gammaproteobacteria</taxon>
        <taxon>Legionellales</taxon>
        <taxon>Coxiellaceae</taxon>
        <taxon>Aquicella</taxon>
    </lineage>
</organism>
<dbReference type="GO" id="GO:0004527">
    <property type="term" value="F:exonuclease activity"/>
    <property type="evidence" value="ECO:0007669"/>
    <property type="project" value="UniProtKB-KW"/>
</dbReference>
<dbReference type="SUPFAM" id="SSF56219">
    <property type="entry name" value="DNase I-like"/>
    <property type="match status" value="1"/>
</dbReference>
<gene>
    <name evidence="2" type="ORF">C8D86_12335</name>
</gene>
<dbReference type="GO" id="GO:0016020">
    <property type="term" value="C:membrane"/>
    <property type="evidence" value="ECO:0007669"/>
    <property type="project" value="GOC"/>
</dbReference>
<evidence type="ECO:0000259" key="1">
    <source>
        <dbReference type="Pfam" id="PF03372"/>
    </source>
</evidence>
<keyword evidence="3" id="KW-1185">Reference proteome</keyword>
<proteinExistence type="predicted"/>
<dbReference type="AlphaFoldDB" id="A0A370GAX1"/>
<keyword evidence="2" id="KW-0269">Exonuclease</keyword>
<reference evidence="2 3" key="1">
    <citation type="submission" date="2018-07" db="EMBL/GenBank/DDBJ databases">
        <title>Genomic Encyclopedia of Type Strains, Phase IV (KMG-IV): sequencing the most valuable type-strain genomes for metagenomic binning, comparative biology and taxonomic classification.</title>
        <authorList>
            <person name="Goeker M."/>
        </authorList>
    </citation>
    <scope>NUCLEOTIDE SEQUENCE [LARGE SCALE GENOMIC DNA]</scope>
    <source>
        <strain evidence="2 3">DSM 16500</strain>
    </source>
</reference>
<evidence type="ECO:0000313" key="2">
    <source>
        <dbReference type="EMBL" id="RDI40199.1"/>
    </source>
</evidence>
<keyword evidence="2" id="KW-0540">Nuclease</keyword>
<name>A0A370GAX1_9COXI</name>
<keyword evidence="2" id="KW-0378">Hydrolase</keyword>
<dbReference type="RefSeq" id="WP_114835098.1">
    <property type="nucleotide sequence ID" value="NZ_LR699114.1"/>
</dbReference>
<dbReference type="InterPro" id="IPR036691">
    <property type="entry name" value="Endo/exonu/phosph_ase_sf"/>
</dbReference>
<dbReference type="InterPro" id="IPR005135">
    <property type="entry name" value="Endo/exonuclease/phosphatase"/>
</dbReference>
<dbReference type="Gene3D" id="3.60.10.10">
    <property type="entry name" value="Endonuclease/exonuclease/phosphatase"/>
    <property type="match status" value="1"/>
</dbReference>
<feature type="domain" description="Endonuclease/exonuclease/phosphatase" evidence="1">
    <location>
        <begin position="4"/>
        <end position="234"/>
    </location>
</feature>
<dbReference type="PANTHER" id="PTHR14859">
    <property type="entry name" value="CALCOFLUOR WHITE HYPERSENSITIVE PROTEIN PRECURSOR"/>
    <property type="match status" value="1"/>
</dbReference>
<dbReference type="InterPro" id="IPR051916">
    <property type="entry name" value="GPI-anchor_lipid_remodeler"/>
</dbReference>
<evidence type="ECO:0000313" key="3">
    <source>
        <dbReference type="Proteomes" id="UP000254720"/>
    </source>
</evidence>
<comment type="caution">
    <text evidence="2">The sequence shown here is derived from an EMBL/GenBank/DDBJ whole genome shotgun (WGS) entry which is preliminary data.</text>
</comment>
<sequence length="242" mass="27790">MKLITLNIWGGHIREPLLNFIKSNQMIDIFCFQEVYHNAPDKISTEDRPVSLNVFSELQELLPGHHGYFRPVVNDIYGISAFVRQDIKVLSEGEITIHDNPSYSGRGPTHGRNLQWLECAIDQKVFSVLNVHGLWNGKGKADSPERIAQSQRIRNFMDTIKSPKILCGDFNLRPDVESMKILEQGMHNLIKAYNVTSTRTRFYTKEEKFADYILTSPEITINRFEVLKDEVSDHAPLLLDFA</sequence>
<accession>A0A370GAX1</accession>
<dbReference type="PANTHER" id="PTHR14859:SF15">
    <property type="entry name" value="ENDONUCLEASE_EXONUCLEASE_PHOSPHATASE DOMAIN-CONTAINING PROTEIN"/>
    <property type="match status" value="1"/>
</dbReference>
<dbReference type="GO" id="GO:0004519">
    <property type="term" value="F:endonuclease activity"/>
    <property type="evidence" value="ECO:0007669"/>
    <property type="project" value="UniProtKB-KW"/>
</dbReference>